<dbReference type="InterPro" id="IPR002502">
    <property type="entry name" value="Amidase_domain"/>
</dbReference>
<dbReference type="EC" id="3.5.1.28" evidence="2"/>
<dbReference type="GO" id="GO:0071555">
    <property type="term" value="P:cell wall organization"/>
    <property type="evidence" value="ECO:0007669"/>
    <property type="project" value="UniProtKB-KW"/>
</dbReference>
<dbReference type="Pfam" id="PF01510">
    <property type="entry name" value="Amidase_2"/>
    <property type="match status" value="1"/>
</dbReference>
<reference evidence="9" key="1">
    <citation type="submission" date="2016-10" db="EMBL/GenBank/DDBJ databases">
        <authorList>
            <person name="Varghese N."/>
            <person name="Submissions S."/>
        </authorList>
    </citation>
    <scope>NUCLEOTIDE SEQUENCE [LARGE SCALE GENOMIC DNA]</scope>
    <source>
        <strain evidence="9">ATCC 25963</strain>
    </source>
</reference>
<sequence length="525" mass="54356">MTGVSTDRTRRAALWVGASVLCLSAGTAAAHPLAAGPPEPEQEREDDHWRPPELESWAIEPPPPLAADPEYPLAVAFDPACSCNYSVNGITSYQHVVVHTMQGSYGGTKSWFKNPDAQVSCHYIMRSVDGEVTQMVLDKDKAWHVGSSNATSIGIEHEGFVDDPAKWYTWETYVSSARLARWLTTRHDIPVDRDHILGHVELPNQSHTDPGGGWNWDMYMGLVHDVVPQGQIQVAVVDRSKLCTITATANTYLQRTAESIDLLTAPELCPIAAGTQVTYLHASAPIGTRRRLLMEAGQGPCAGVNGLDAEAFVDPTHFTAMCAPAAMAAVGATVSLDGGPGLAVDANGFVSLPPVGPGSHALDVAGPGLYEPASELVDLAVYPGVRVAIAVDPVPVEPPDPTGGGETGGGETGGGGETSAGEAGGEAEAGGEVGETGLPDPTEAPTSGPGSGEPTTDAGGGEAEAEAGGDEAGPPVLSGAALPDGYGQDEEDGCACRSGASGGPSWFAGLVLLGLGRRRRRRRQQ</sequence>
<evidence type="ECO:0000256" key="6">
    <source>
        <dbReference type="SAM" id="SignalP"/>
    </source>
</evidence>
<dbReference type="InterPro" id="IPR024038">
    <property type="entry name" value="MYXO-CTERM"/>
</dbReference>
<feature type="chain" id="PRO_5011498354" description="N-acetylmuramoyl-L-alanine amidase" evidence="6">
    <location>
        <begin position="31"/>
        <end position="525"/>
    </location>
</feature>
<keyword evidence="4" id="KW-0961">Cell wall biogenesis/degradation</keyword>
<evidence type="ECO:0000313" key="9">
    <source>
        <dbReference type="Proteomes" id="UP000199400"/>
    </source>
</evidence>
<dbReference type="FunFam" id="3.40.80.10:FF:000006">
    <property type="entry name" value="N-acetylmuramoyl-L-alanine amidase"/>
    <property type="match status" value="1"/>
</dbReference>
<evidence type="ECO:0000313" key="8">
    <source>
        <dbReference type="EMBL" id="SFE33335.1"/>
    </source>
</evidence>
<dbReference type="InterPro" id="IPR036505">
    <property type="entry name" value="Amidase/PGRP_sf"/>
</dbReference>
<dbReference type="InterPro" id="IPR051206">
    <property type="entry name" value="NAMLAA_amidase_2"/>
</dbReference>
<dbReference type="GO" id="GO:0008745">
    <property type="term" value="F:N-acetylmuramoyl-L-alanine amidase activity"/>
    <property type="evidence" value="ECO:0007669"/>
    <property type="project" value="UniProtKB-EC"/>
</dbReference>
<evidence type="ECO:0000256" key="4">
    <source>
        <dbReference type="ARBA" id="ARBA00023316"/>
    </source>
</evidence>
<dbReference type="EMBL" id="FOMX01000012">
    <property type="protein sequence ID" value="SFE33335.1"/>
    <property type="molecule type" value="Genomic_DNA"/>
</dbReference>
<gene>
    <name evidence="8" type="ORF">SAMN02745121_03877</name>
</gene>
<name>A0A1I1ZNV6_9BACT</name>
<feature type="region of interest" description="Disordered" evidence="5">
    <location>
        <begin position="393"/>
        <end position="506"/>
    </location>
</feature>
<feature type="signal peptide" evidence="6">
    <location>
        <begin position="1"/>
        <end position="30"/>
    </location>
</feature>
<dbReference type="AlphaFoldDB" id="A0A1I1ZNV6"/>
<dbReference type="STRING" id="54.SAMN02745121_03877"/>
<accession>A0A1I1ZNV6</accession>
<dbReference type="CDD" id="cd06583">
    <property type="entry name" value="PGRP"/>
    <property type="match status" value="1"/>
</dbReference>
<dbReference type="NCBIfam" id="TIGR03901">
    <property type="entry name" value="MYXO-CTERM"/>
    <property type="match status" value="1"/>
</dbReference>
<dbReference type="SMART" id="SM00644">
    <property type="entry name" value="Ami_2"/>
    <property type="match status" value="1"/>
</dbReference>
<evidence type="ECO:0000256" key="3">
    <source>
        <dbReference type="ARBA" id="ARBA00022801"/>
    </source>
</evidence>
<feature type="compositionally biased region" description="Gly residues" evidence="5">
    <location>
        <begin position="402"/>
        <end position="434"/>
    </location>
</feature>
<keyword evidence="3" id="KW-0378">Hydrolase</keyword>
<organism evidence="8 9">
    <name type="scientific">Nannocystis exedens</name>
    <dbReference type="NCBI Taxonomy" id="54"/>
    <lineage>
        <taxon>Bacteria</taxon>
        <taxon>Pseudomonadati</taxon>
        <taxon>Myxococcota</taxon>
        <taxon>Polyangia</taxon>
        <taxon>Nannocystales</taxon>
        <taxon>Nannocystaceae</taxon>
        <taxon>Nannocystis</taxon>
    </lineage>
</organism>
<keyword evidence="6" id="KW-0732">Signal</keyword>
<proteinExistence type="predicted"/>
<evidence type="ECO:0000256" key="1">
    <source>
        <dbReference type="ARBA" id="ARBA00001561"/>
    </source>
</evidence>
<feature type="region of interest" description="Disordered" evidence="5">
    <location>
        <begin position="31"/>
        <end position="62"/>
    </location>
</feature>
<dbReference type="Proteomes" id="UP000199400">
    <property type="component" value="Unassembled WGS sequence"/>
</dbReference>
<keyword evidence="9" id="KW-1185">Reference proteome</keyword>
<comment type="catalytic activity">
    <reaction evidence="1">
        <text>Hydrolyzes the link between N-acetylmuramoyl residues and L-amino acid residues in certain cell-wall glycopeptides.</text>
        <dbReference type="EC" id="3.5.1.28"/>
    </reaction>
</comment>
<evidence type="ECO:0000259" key="7">
    <source>
        <dbReference type="SMART" id="SM00644"/>
    </source>
</evidence>
<dbReference type="RefSeq" id="WP_177325931.1">
    <property type="nucleotide sequence ID" value="NZ_FOMX01000012.1"/>
</dbReference>
<protein>
    <recommendedName>
        <fullName evidence="2">N-acetylmuramoyl-L-alanine amidase</fullName>
        <ecNumber evidence="2">3.5.1.28</ecNumber>
    </recommendedName>
</protein>
<dbReference type="GO" id="GO:0009254">
    <property type="term" value="P:peptidoglycan turnover"/>
    <property type="evidence" value="ECO:0007669"/>
    <property type="project" value="TreeGrafter"/>
</dbReference>
<dbReference type="PANTHER" id="PTHR30417:SF1">
    <property type="entry name" value="N-ACETYLMURAMOYL-L-ALANINE AMIDASE AMID"/>
    <property type="match status" value="1"/>
</dbReference>
<dbReference type="SUPFAM" id="SSF55846">
    <property type="entry name" value="N-acetylmuramoyl-L-alanine amidase-like"/>
    <property type="match status" value="1"/>
</dbReference>
<dbReference type="PANTHER" id="PTHR30417">
    <property type="entry name" value="N-ACETYLMURAMOYL-L-ALANINE AMIDASE AMID"/>
    <property type="match status" value="1"/>
</dbReference>
<dbReference type="GO" id="GO:0009253">
    <property type="term" value="P:peptidoglycan catabolic process"/>
    <property type="evidence" value="ECO:0007669"/>
    <property type="project" value="InterPro"/>
</dbReference>
<evidence type="ECO:0000256" key="2">
    <source>
        <dbReference type="ARBA" id="ARBA00011901"/>
    </source>
</evidence>
<feature type="domain" description="N-acetylmuramoyl-L-alanine amidase" evidence="7">
    <location>
        <begin position="82"/>
        <end position="211"/>
    </location>
</feature>
<evidence type="ECO:0000256" key="5">
    <source>
        <dbReference type="SAM" id="MobiDB-lite"/>
    </source>
</evidence>
<dbReference type="Gene3D" id="3.40.80.10">
    <property type="entry name" value="Peptidoglycan recognition protein-like"/>
    <property type="match status" value="1"/>
</dbReference>